<feature type="domain" description="Penicillin-binding protein transpeptidase" evidence="1">
    <location>
        <begin position="264"/>
        <end position="565"/>
    </location>
</feature>
<evidence type="ECO:0000259" key="1">
    <source>
        <dbReference type="Pfam" id="PF00905"/>
    </source>
</evidence>
<comment type="caution">
    <text evidence="2">The sequence shown here is derived from an EMBL/GenBank/DDBJ whole genome shotgun (WGS) entry which is preliminary data.</text>
</comment>
<proteinExistence type="predicted"/>
<dbReference type="Pfam" id="PF00905">
    <property type="entry name" value="Transpeptidase"/>
    <property type="match status" value="1"/>
</dbReference>
<keyword evidence="3" id="KW-1185">Reference proteome</keyword>
<dbReference type="Proteomes" id="UP000030528">
    <property type="component" value="Unassembled WGS sequence"/>
</dbReference>
<protein>
    <submittedName>
        <fullName evidence="2">Penicillin-binding protein 4B</fullName>
    </submittedName>
</protein>
<reference evidence="2 3" key="1">
    <citation type="submission" date="2013-08" db="EMBL/GenBank/DDBJ databases">
        <authorList>
            <person name="Huang J."/>
            <person name="Wang G."/>
        </authorList>
    </citation>
    <scope>NUCLEOTIDE SEQUENCE [LARGE SCALE GENOMIC DNA]</scope>
    <source>
        <strain evidence="2 3">JSM 076056</strain>
    </source>
</reference>
<dbReference type="GO" id="GO:0008658">
    <property type="term" value="F:penicillin binding"/>
    <property type="evidence" value="ECO:0007669"/>
    <property type="project" value="InterPro"/>
</dbReference>
<gene>
    <name evidence="2" type="ORF">N781_10950</name>
</gene>
<dbReference type="GO" id="GO:0071972">
    <property type="term" value="F:peptidoglycan L,D-transpeptidase activity"/>
    <property type="evidence" value="ECO:0007669"/>
    <property type="project" value="TreeGrafter"/>
</dbReference>
<dbReference type="AlphaFoldDB" id="A0A0A5GJX0"/>
<dbReference type="EMBL" id="AVPE01000002">
    <property type="protein sequence ID" value="KGX93541.1"/>
    <property type="molecule type" value="Genomic_DNA"/>
</dbReference>
<dbReference type="SUPFAM" id="SSF56601">
    <property type="entry name" value="beta-lactamase/transpeptidase-like"/>
    <property type="match status" value="1"/>
</dbReference>
<dbReference type="GO" id="GO:0005886">
    <property type="term" value="C:plasma membrane"/>
    <property type="evidence" value="ECO:0007669"/>
    <property type="project" value="TreeGrafter"/>
</dbReference>
<dbReference type="InterPro" id="IPR001460">
    <property type="entry name" value="PCN-bd_Tpept"/>
</dbReference>
<dbReference type="Gene3D" id="3.90.1310.10">
    <property type="entry name" value="Penicillin-binding protein 2a (Domain 2)"/>
    <property type="match status" value="1"/>
</dbReference>
<sequence>MKKRRVYGFSTCILLGFFILLAQLSNLQLFSTEHYGPDHVNLLEESVAQRTQQLEIHDGRGAIVDRDLVPLNRKDVEDIMLAPYLNELALPERFQQYFTEEEMDKMLKAVKETDGPVYYTDIDGLPELTSDQLVKIQELNHPALYTVQRSMQLDVPTLASHLVGIVSENREAFEEKYPELTDVDTDTPIGGIGLEKTMDPFLLSKGSERLLFHVDGNGDPLLGLDIFYRGDPDEYYPLKLKTTIDSTYQQKAEALLQEYGIDKGGVVLLDVRTREVLAMASLPALERTNLSETATNHILTRNMPGSVFKVVVAAAALEHPKVNTRQSFNCNLNKDGESESSRPLGALTFEESFYQSCNYTFASLTKDMLAYSPTVLEDYADKLGLMNPPGWVGDVFKEQDVSQLSPNPAGTIWSEDDQENVGEAITQTAIGGKNVMFSPLSIANMMATIADGGTKKEVRVVTDLLYENNVSLFSFDEHEDKENKLSPYTVNQLQKLLMGVTEQGTAQALKGQSIAGKTGTANIRGSKEEESIDNHYWFAGYFPVEQPAYAMVVVDLNTNQNGGRHVALFGDFAQSIMAGP</sequence>
<organism evidence="2 3">
    <name type="scientific">Pontibacillus halophilus JSM 076056 = DSM 19796</name>
    <dbReference type="NCBI Taxonomy" id="1385510"/>
    <lineage>
        <taxon>Bacteria</taxon>
        <taxon>Bacillati</taxon>
        <taxon>Bacillota</taxon>
        <taxon>Bacilli</taxon>
        <taxon>Bacillales</taxon>
        <taxon>Bacillaceae</taxon>
        <taxon>Pontibacillus</taxon>
    </lineage>
</organism>
<dbReference type="STRING" id="1385510.GCA_000425205_01100"/>
<dbReference type="PANTHER" id="PTHR30627:SF24">
    <property type="entry name" value="PENICILLIN-BINDING PROTEIN 4B"/>
    <property type="match status" value="1"/>
</dbReference>
<evidence type="ECO:0000313" key="3">
    <source>
        <dbReference type="Proteomes" id="UP000030528"/>
    </source>
</evidence>
<accession>A0A0A5GJX0</accession>
<name>A0A0A5GJX0_9BACI</name>
<dbReference type="InterPro" id="IPR050515">
    <property type="entry name" value="Beta-lactam/transpept"/>
</dbReference>
<dbReference type="eggNOG" id="COG0768">
    <property type="taxonomic scope" value="Bacteria"/>
</dbReference>
<dbReference type="SUPFAM" id="SSF56519">
    <property type="entry name" value="Penicillin binding protein dimerisation domain"/>
    <property type="match status" value="1"/>
</dbReference>
<dbReference type="GO" id="GO:0071555">
    <property type="term" value="P:cell wall organization"/>
    <property type="evidence" value="ECO:0007669"/>
    <property type="project" value="TreeGrafter"/>
</dbReference>
<evidence type="ECO:0000313" key="2">
    <source>
        <dbReference type="EMBL" id="KGX93541.1"/>
    </source>
</evidence>
<dbReference type="Gene3D" id="3.40.710.10">
    <property type="entry name" value="DD-peptidase/beta-lactamase superfamily"/>
    <property type="match status" value="1"/>
</dbReference>
<dbReference type="InterPro" id="IPR012338">
    <property type="entry name" value="Beta-lactam/transpept-like"/>
</dbReference>
<dbReference type="InterPro" id="IPR036138">
    <property type="entry name" value="PBP_dimer_sf"/>
</dbReference>
<dbReference type="PANTHER" id="PTHR30627">
    <property type="entry name" value="PEPTIDOGLYCAN D,D-TRANSPEPTIDASE"/>
    <property type="match status" value="1"/>
</dbReference>